<reference evidence="3" key="2">
    <citation type="journal article" date="2019" name="Genome Biol. Evol.">
        <title>Day and night: Metabolic profiles and evolutionary relationships of six axenic non-marine cyanobacteria.</title>
        <authorList>
            <person name="Will S.E."/>
            <person name="Henke P."/>
            <person name="Boedeker C."/>
            <person name="Huang S."/>
            <person name="Brinkmann H."/>
            <person name="Rohde M."/>
            <person name="Jarek M."/>
            <person name="Friedl T."/>
            <person name="Seufert S."/>
            <person name="Schumacher M."/>
            <person name="Overmann J."/>
            <person name="Neumann-Schaal M."/>
            <person name="Petersen J."/>
        </authorList>
    </citation>
    <scope>NUCLEOTIDE SEQUENCE [LARGE SCALE GENOMIC DNA]</scope>
    <source>
        <strain evidence="3">PCC 7102</strain>
    </source>
</reference>
<name>A0A3S1CTC0_9CYAN</name>
<feature type="compositionally biased region" description="Polar residues" evidence="1">
    <location>
        <begin position="46"/>
        <end position="64"/>
    </location>
</feature>
<evidence type="ECO:0000313" key="3">
    <source>
        <dbReference type="EMBL" id="RUT08286.1"/>
    </source>
</evidence>
<keyword evidence="2" id="KW-0732">Signal</keyword>
<evidence type="ECO:0000256" key="2">
    <source>
        <dbReference type="SAM" id="SignalP"/>
    </source>
</evidence>
<proteinExistence type="predicted"/>
<evidence type="ECO:0000256" key="1">
    <source>
        <dbReference type="SAM" id="MobiDB-lite"/>
    </source>
</evidence>
<sequence length="262" mass="29007">MMSLNIVLMNASKNLINKLLFCSFLAASFALTSIASATYRPPAQPSSPKGPTGSNSSRTNGCTGNAQTTLTALAPLSHVGYTASFRPTFAWYVPDSTTREVEFSLYEYGANGKSKRIQRAKLQSTNGLMKFTLPAEAPALSIGQRYFWQVALLCNPNRPSEDLIVKAEFEPVAMPSNLKNVLTQTQEHQKRAELFALAGFWYDALGEIVEDPINKAYRLTLLDKLRELETEGAKSQQGKIKKNLEQQASQLQRIIAIEQQKI</sequence>
<feature type="chain" id="PRO_5030083025" description="DUF928 domain-containing protein" evidence="2">
    <location>
        <begin position="38"/>
        <end position="262"/>
    </location>
</feature>
<dbReference type="InterPro" id="IPR010328">
    <property type="entry name" value="DUF928"/>
</dbReference>
<evidence type="ECO:0000313" key="4">
    <source>
        <dbReference type="Proteomes" id="UP000271624"/>
    </source>
</evidence>
<reference evidence="3" key="1">
    <citation type="submission" date="2018-12" db="EMBL/GenBank/DDBJ databases">
        <authorList>
            <person name="Will S."/>
            <person name="Neumann-Schaal M."/>
            <person name="Henke P."/>
        </authorList>
    </citation>
    <scope>NUCLEOTIDE SEQUENCE</scope>
    <source>
        <strain evidence="3">PCC 7102</strain>
    </source>
</reference>
<protein>
    <recommendedName>
        <fullName evidence="5">DUF928 domain-containing protein</fullName>
    </recommendedName>
</protein>
<keyword evidence="4" id="KW-1185">Reference proteome</keyword>
<dbReference type="Pfam" id="PF06051">
    <property type="entry name" value="DUF928"/>
    <property type="match status" value="1"/>
</dbReference>
<comment type="caution">
    <text evidence="3">The sequence shown here is derived from an EMBL/GenBank/DDBJ whole genome shotgun (WGS) entry which is preliminary data.</text>
</comment>
<feature type="signal peptide" evidence="2">
    <location>
        <begin position="1"/>
        <end position="37"/>
    </location>
</feature>
<gene>
    <name evidence="3" type="ORF">DSM106972_014540</name>
</gene>
<feature type="region of interest" description="Disordered" evidence="1">
    <location>
        <begin position="40"/>
        <end position="64"/>
    </location>
</feature>
<evidence type="ECO:0008006" key="5">
    <source>
        <dbReference type="Google" id="ProtNLM"/>
    </source>
</evidence>
<dbReference type="Proteomes" id="UP000271624">
    <property type="component" value="Unassembled WGS sequence"/>
</dbReference>
<organism evidence="3 4">
    <name type="scientific">Dulcicalothrix desertica PCC 7102</name>
    <dbReference type="NCBI Taxonomy" id="232991"/>
    <lineage>
        <taxon>Bacteria</taxon>
        <taxon>Bacillati</taxon>
        <taxon>Cyanobacteriota</taxon>
        <taxon>Cyanophyceae</taxon>
        <taxon>Nostocales</taxon>
        <taxon>Calotrichaceae</taxon>
        <taxon>Dulcicalothrix</taxon>
    </lineage>
</organism>
<dbReference type="EMBL" id="RSCL01000003">
    <property type="protein sequence ID" value="RUT08286.1"/>
    <property type="molecule type" value="Genomic_DNA"/>
</dbReference>
<accession>A0A3S1CTC0</accession>
<dbReference type="AlphaFoldDB" id="A0A3S1CTC0"/>